<feature type="transmembrane region" description="Helical" evidence="1">
    <location>
        <begin position="140"/>
        <end position="158"/>
    </location>
</feature>
<feature type="domain" description="Prepilin type IV endopeptidase peptidase" evidence="2">
    <location>
        <begin position="7"/>
        <end position="108"/>
    </location>
</feature>
<dbReference type="AlphaFoldDB" id="A0A066UVB0"/>
<feature type="transmembrane region" description="Helical" evidence="1">
    <location>
        <begin position="53"/>
        <end position="72"/>
    </location>
</feature>
<comment type="caution">
    <text evidence="3">The sequence shown here is derived from an EMBL/GenBank/DDBJ whole genome shotgun (WGS) entry which is preliminary data.</text>
</comment>
<dbReference type="GO" id="GO:0004190">
    <property type="term" value="F:aspartic-type endopeptidase activity"/>
    <property type="evidence" value="ECO:0007669"/>
    <property type="project" value="InterPro"/>
</dbReference>
<dbReference type="Pfam" id="PF01478">
    <property type="entry name" value="Peptidase_A24"/>
    <property type="match status" value="1"/>
</dbReference>
<keyword evidence="4" id="KW-1185">Reference proteome</keyword>
<proteinExistence type="predicted"/>
<sequence>MSTYISIWVILLLISFYDLSENRIPNKLLVLLLIFGFFYGFQEVGLKEQALGLLLYFSSGLILYFIKVMSAGDVKLLGVIGMIFGASSIVDVGYYILMASGLIGTMYLFLFKVNTLEFQGCSLSVNPLNKQIHARYKEKITMPFAPSVVIGLAMYSYFT</sequence>
<evidence type="ECO:0000313" key="3">
    <source>
        <dbReference type="EMBL" id="KDN28133.1"/>
    </source>
</evidence>
<evidence type="ECO:0000259" key="2">
    <source>
        <dbReference type="Pfam" id="PF01478"/>
    </source>
</evidence>
<organism evidence="3 4">
    <name type="scientific">Vibrio fortis</name>
    <dbReference type="NCBI Taxonomy" id="212667"/>
    <lineage>
        <taxon>Bacteria</taxon>
        <taxon>Pseudomonadati</taxon>
        <taxon>Pseudomonadota</taxon>
        <taxon>Gammaproteobacteria</taxon>
        <taxon>Vibrionales</taxon>
        <taxon>Vibrionaceae</taxon>
        <taxon>Vibrio</taxon>
    </lineage>
</organism>
<name>A0A066UVB0_9VIBR</name>
<dbReference type="Gene3D" id="1.20.120.1220">
    <property type="match status" value="1"/>
</dbReference>
<gene>
    <name evidence="3" type="ORF">VFDL14_16365</name>
</gene>
<keyword evidence="1" id="KW-0812">Transmembrane</keyword>
<accession>A0A066UVB0</accession>
<dbReference type="OrthoDB" id="5905525at2"/>
<evidence type="ECO:0000256" key="1">
    <source>
        <dbReference type="SAM" id="Phobius"/>
    </source>
</evidence>
<dbReference type="InterPro" id="IPR000045">
    <property type="entry name" value="Prepilin_IV_endopep_pep"/>
</dbReference>
<dbReference type="EMBL" id="JFFR01000023">
    <property type="protein sequence ID" value="KDN28133.1"/>
    <property type="molecule type" value="Genomic_DNA"/>
</dbReference>
<keyword evidence="1" id="KW-0472">Membrane</keyword>
<dbReference type="STRING" id="212667.VFDL14_16365"/>
<feature type="transmembrane region" description="Helical" evidence="1">
    <location>
        <begin position="24"/>
        <end position="41"/>
    </location>
</feature>
<dbReference type="GO" id="GO:0016020">
    <property type="term" value="C:membrane"/>
    <property type="evidence" value="ECO:0007669"/>
    <property type="project" value="InterPro"/>
</dbReference>
<protein>
    <recommendedName>
        <fullName evidence="2">Prepilin type IV endopeptidase peptidase domain-containing protein</fullName>
    </recommendedName>
</protein>
<evidence type="ECO:0000313" key="4">
    <source>
        <dbReference type="Proteomes" id="UP000027219"/>
    </source>
</evidence>
<reference evidence="3 4" key="1">
    <citation type="submission" date="2014-02" db="EMBL/GenBank/DDBJ databases">
        <title>Vibrio fortis Dalian14 Genome Sequencing.</title>
        <authorList>
            <person name="Wang Y."/>
            <person name="Song L."/>
            <person name="Liu G."/>
            <person name="Ding J."/>
        </authorList>
    </citation>
    <scope>NUCLEOTIDE SEQUENCE [LARGE SCALE GENOMIC DNA]</scope>
    <source>
        <strain evidence="3 4">Dalian14</strain>
    </source>
</reference>
<keyword evidence="1" id="KW-1133">Transmembrane helix</keyword>
<dbReference type="RefSeq" id="WP_032551583.1">
    <property type="nucleotide sequence ID" value="NZ_JFFR01000023.1"/>
</dbReference>
<dbReference type="Proteomes" id="UP000027219">
    <property type="component" value="Unassembled WGS sequence"/>
</dbReference>